<name>A0A078FID1_BRANA</name>
<accession>A0A078FID1</accession>
<keyword evidence="2" id="KW-1185">Reference proteome</keyword>
<evidence type="ECO:0000313" key="2">
    <source>
        <dbReference type="Proteomes" id="UP000028999"/>
    </source>
</evidence>
<sequence>MPITFSFSLSLFLYQPVTIVRDSE</sequence>
<dbReference type="AlphaFoldDB" id="A0A078FID1"/>
<dbReference type="Proteomes" id="UP000028999">
    <property type="component" value="Unassembled WGS sequence"/>
</dbReference>
<protein>
    <submittedName>
        <fullName evidence="1">BnaA02g13700D protein</fullName>
    </submittedName>
</protein>
<proteinExistence type="predicted"/>
<organism evidence="1 2">
    <name type="scientific">Brassica napus</name>
    <name type="common">Rape</name>
    <dbReference type="NCBI Taxonomy" id="3708"/>
    <lineage>
        <taxon>Eukaryota</taxon>
        <taxon>Viridiplantae</taxon>
        <taxon>Streptophyta</taxon>
        <taxon>Embryophyta</taxon>
        <taxon>Tracheophyta</taxon>
        <taxon>Spermatophyta</taxon>
        <taxon>Magnoliopsida</taxon>
        <taxon>eudicotyledons</taxon>
        <taxon>Gunneridae</taxon>
        <taxon>Pentapetalae</taxon>
        <taxon>rosids</taxon>
        <taxon>malvids</taxon>
        <taxon>Brassicales</taxon>
        <taxon>Brassicaceae</taxon>
        <taxon>Brassiceae</taxon>
        <taxon>Brassica</taxon>
    </lineage>
</organism>
<evidence type="ECO:0000313" key="1">
    <source>
        <dbReference type="EMBL" id="CDY12702.1"/>
    </source>
</evidence>
<dbReference type="PaxDb" id="3708-A0A078FID1"/>
<dbReference type="Gramene" id="CDY12702">
    <property type="protein sequence ID" value="CDY12702"/>
    <property type="gene ID" value="GSBRNA2T00070231001"/>
</dbReference>
<dbReference type="EMBL" id="LK032025">
    <property type="protein sequence ID" value="CDY12702.1"/>
    <property type="molecule type" value="Genomic_DNA"/>
</dbReference>
<reference evidence="1 2" key="1">
    <citation type="journal article" date="2014" name="Science">
        <title>Plant genetics. Early allopolyploid evolution in the post-Neolithic Brassica napus oilseed genome.</title>
        <authorList>
            <person name="Chalhoub B."/>
            <person name="Denoeud F."/>
            <person name="Liu S."/>
            <person name="Parkin I.A."/>
            <person name="Tang H."/>
            <person name="Wang X."/>
            <person name="Chiquet J."/>
            <person name="Belcram H."/>
            <person name="Tong C."/>
            <person name="Samans B."/>
            <person name="Correa M."/>
            <person name="Da Silva C."/>
            <person name="Just J."/>
            <person name="Falentin C."/>
            <person name="Koh C.S."/>
            <person name="Le Clainche I."/>
            <person name="Bernard M."/>
            <person name="Bento P."/>
            <person name="Noel B."/>
            <person name="Labadie K."/>
            <person name="Alberti A."/>
            <person name="Charles M."/>
            <person name="Arnaud D."/>
            <person name="Guo H."/>
            <person name="Daviaud C."/>
            <person name="Alamery S."/>
            <person name="Jabbari K."/>
            <person name="Zhao M."/>
            <person name="Edger P.P."/>
            <person name="Chelaifa H."/>
            <person name="Tack D."/>
            <person name="Lassalle G."/>
            <person name="Mestiri I."/>
            <person name="Schnel N."/>
            <person name="Le Paslier M.C."/>
            <person name="Fan G."/>
            <person name="Renault V."/>
            <person name="Bayer P.E."/>
            <person name="Golicz A.A."/>
            <person name="Manoli S."/>
            <person name="Lee T.H."/>
            <person name="Thi V.H."/>
            <person name="Chalabi S."/>
            <person name="Hu Q."/>
            <person name="Fan C."/>
            <person name="Tollenaere R."/>
            <person name="Lu Y."/>
            <person name="Battail C."/>
            <person name="Shen J."/>
            <person name="Sidebottom C.H."/>
            <person name="Wang X."/>
            <person name="Canaguier A."/>
            <person name="Chauveau A."/>
            <person name="Berard A."/>
            <person name="Deniot G."/>
            <person name="Guan M."/>
            <person name="Liu Z."/>
            <person name="Sun F."/>
            <person name="Lim Y.P."/>
            <person name="Lyons E."/>
            <person name="Town C.D."/>
            <person name="Bancroft I."/>
            <person name="Wang X."/>
            <person name="Meng J."/>
            <person name="Ma J."/>
            <person name="Pires J.C."/>
            <person name="King G.J."/>
            <person name="Brunel D."/>
            <person name="Delourme R."/>
            <person name="Renard M."/>
            <person name="Aury J.M."/>
            <person name="Adams K.L."/>
            <person name="Batley J."/>
            <person name="Snowdon R.J."/>
            <person name="Tost J."/>
            <person name="Edwards D."/>
            <person name="Zhou Y."/>
            <person name="Hua W."/>
            <person name="Sharpe A.G."/>
            <person name="Paterson A.H."/>
            <person name="Guan C."/>
            <person name="Wincker P."/>
        </authorList>
    </citation>
    <scope>NUCLEOTIDE SEQUENCE [LARGE SCALE GENOMIC DNA]</scope>
    <source>
        <strain evidence="2">cv. Darmor-bzh</strain>
    </source>
</reference>
<gene>
    <name evidence="1" type="primary">BnaA02g13700D</name>
    <name evidence="1" type="ORF">GSBRNA2T00070231001</name>
</gene>